<gene>
    <name evidence="1" type="ORF">F0U60_27435</name>
</gene>
<dbReference type="EMBL" id="CP043494">
    <property type="protein sequence ID" value="WNG47437.1"/>
    <property type="molecule type" value="Genomic_DNA"/>
</dbReference>
<proteinExistence type="predicted"/>
<protein>
    <submittedName>
        <fullName evidence="1">DUF3396 domain-containing protein</fullName>
    </submittedName>
</protein>
<sequence length="325" mass="37011">MTQRYPRIRFSSSRPDGERLWMREVVRLVLHLPFDHHDLADRVGRALDVYLRAVGTGPELFSEYDLGDEPAPLREDSWERIRAELSPPLGARFLDDLKDEDSYPYVKRGFERTVELSSGDKGISGYGFFYWARLPWRTRIRLRDTVSMVSFSWPTEYLEEHGPRRMSELAIELASLLPFSSGHAGLAFYSPSTFCASLEGIQAEAFRYPGLDVTHGSTSLGARVDGVHWLNFLGPPVLGEVGGAVGLRTRLRSPETTVREMDAERAVVSLGQWPEAGDLAQGHELPAYRELARVLEPWLYECASRYSFDGASHEETLRWWRRFLG</sequence>
<name>A0ABY9WWC7_9BACT</name>
<organism evidence="1 2">
    <name type="scientific">Archangium minus</name>
    <dbReference type="NCBI Taxonomy" id="83450"/>
    <lineage>
        <taxon>Bacteria</taxon>
        <taxon>Pseudomonadati</taxon>
        <taxon>Myxococcota</taxon>
        <taxon>Myxococcia</taxon>
        <taxon>Myxococcales</taxon>
        <taxon>Cystobacterineae</taxon>
        <taxon>Archangiaceae</taxon>
        <taxon>Archangium</taxon>
    </lineage>
</organism>
<evidence type="ECO:0000313" key="1">
    <source>
        <dbReference type="EMBL" id="WNG47437.1"/>
    </source>
</evidence>
<dbReference type="Proteomes" id="UP001611383">
    <property type="component" value="Chromosome"/>
</dbReference>
<keyword evidence="2" id="KW-1185">Reference proteome</keyword>
<dbReference type="InterPro" id="IPR021815">
    <property type="entry name" value="TsiV"/>
</dbReference>
<reference evidence="1 2" key="1">
    <citation type="submission" date="2019-08" db="EMBL/GenBank/DDBJ databases">
        <title>Archangium and Cystobacter genomes.</title>
        <authorList>
            <person name="Chen I.-C.K."/>
            <person name="Wielgoss S."/>
        </authorList>
    </citation>
    <scope>NUCLEOTIDE SEQUENCE [LARGE SCALE GENOMIC DNA]</scope>
    <source>
        <strain evidence="1 2">Cbm 6</strain>
    </source>
</reference>
<evidence type="ECO:0000313" key="2">
    <source>
        <dbReference type="Proteomes" id="UP001611383"/>
    </source>
</evidence>
<accession>A0ABY9WWC7</accession>
<dbReference type="Pfam" id="PF11876">
    <property type="entry name" value="TsiV"/>
    <property type="match status" value="1"/>
</dbReference>